<dbReference type="InterPro" id="IPR005455">
    <property type="entry name" value="PFN_euk"/>
</dbReference>
<comment type="similarity">
    <text evidence="2 5">Belongs to the profilin family.</text>
</comment>
<sequence>MTQKPEQREHRRSQSVTMSWDSYIDSLMAEGDVEDAAIVGCESGQESVWAASKGGLFATITQAETRALISKDRSGLFAGGCTIAGMKCTVLRDALNSDGQNTMDIRTKASDKMPDTYCICVGKSHKGLVFLRGRKDTHGGKLNSKIFPIIEHLRKSGY</sequence>
<dbReference type="GO" id="GO:0005737">
    <property type="term" value="C:cytoplasm"/>
    <property type="evidence" value="ECO:0007669"/>
    <property type="project" value="TreeGrafter"/>
</dbReference>
<dbReference type="GO" id="GO:0030036">
    <property type="term" value="P:actin cytoskeleton organization"/>
    <property type="evidence" value="ECO:0007669"/>
    <property type="project" value="InterPro"/>
</dbReference>
<dbReference type="Pfam" id="PF00235">
    <property type="entry name" value="Profilin"/>
    <property type="match status" value="1"/>
</dbReference>
<dbReference type="STRING" id="113540.ENSSFOP00015035066"/>
<dbReference type="CDD" id="cd00148">
    <property type="entry name" value="PROF"/>
    <property type="match status" value="1"/>
</dbReference>
<dbReference type="PRINTS" id="PR01639">
    <property type="entry name" value="PROFILINMAML"/>
</dbReference>
<evidence type="ECO:0000313" key="7">
    <source>
        <dbReference type="Proteomes" id="UP000034805"/>
    </source>
</evidence>
<keyword evidence="4" id="KW-0206">Cytoskeleton</keyword>
<evidence type="ECO:0000256" key="5">
    <source>
        <dbReference type="RuleBase" id="RU003909"/>
    </source>
</evidence>
<organism evidence="6 7">
    <name type="scientific">Scleropages formosus</name>
    <name type="common">Asian bonytongue</name>
    <name type="synonym">Osteoglossum formosum</name>
    <dbReference type="NCBI Taxonomy" id="113540"/>
    <lineage>
        <taxon>Eukaryota</taxon>
        <taxon>Metazoa</taxon>
        <taxon>Chordata</taxon>
        <taxon>Craniata</taxon>
        <taxon>Vertebrata</taxon>
        <taxon>Euteleostomi</taxon>
        <taxon>Actinopterygii</taxon>
        <taxon>Neopterygii</taxon>
        <taxon>Teleostei</taxon>
        <taxon>Osteoglossocephala</taxon>
        <taxon>Osteoglossomorpha</taxon>
        <taxon>Osteoglossiformes</taxon>
        <taxon>Osteoglossidae</taxon>
        <taxon>Scleropages</taxon>
    </lineage>
</organism>
<gene>
    <name evidence="6" type="ORF">Z043_122554</name>
</gene>
<reference evidence="6 7" key="1">
    <citation type="submission" date="2015-08" db="EMBL/GenBank/DDBJ databases">
        <title>The genome of the Asian arowana (Scleropages formosus).</title>
        <authorList>
            <person name="Tan M.H."/>
            <person name="Gan H.M."/>
            <person name="Croft L.J."/>
            <person name="Austin C.M."/>
        </authorList>
    </citation>
    <scope>NUCLEOTIDE SEQUENCE [LARGE SCALE GENOMIC DNA]</scope>
    <source>
        <strain evidence="6">Aro1</strain>
    </source>
</reference>
<dbReference type="AlphaFoldDB" id="A0A0P7TFE4"/>
<keyword evidence="3" id="KW-0963">Cytoplasm</keyword>
<evidence type="ECO:0000256" key="2">
    <source>
        <dbReference type="ARBA" id="ARBA00010058"/>
    </source>
</evidence>
<evidence type="ECO:0000256" key="1">
    <source>
        <dbReference type="ARBA" id="ARBA00004245"/>
    </source>
</evidence>
<dbReference type="InterPro" id="IPR036140">
    <property type="entry name" value="PFN_sf"/>
</dbReference>
<dbReference type="SMART" id="SM00392">
    <property type="entry name" value="PROF"/>
    <property type="match status" value="1"/>
</dbReference>
<comment type="subcellular location">
    <subcellularLocation>
        <location evidence="1">Cytoplasm</location>
        <location evidence="1">Cytoskeleton</location>
    </subcellularLocation>
</comment>
<dbReference type="Proteomes" id="UP000034805">
    <property type="component" value="Unassembled WGS sequence"/>
</dbReference>
<proteinExistence type="inferred from homology"/>
<evidence type="ECO:0000313" key="6">
    <source>
        <dbReference type="EMBL" id="KPP59517.1"/>
    </source>
</evidence>
<evidence type="ECO:0000256" key="3">
    <source>
        <dbReference type="ARBA" id="ARBA00022490"/>
    </source>
</evidence>
<dbReference type="GO" id="GO:0030833">
    <property type="term" value="P:regulation of actin filament polymerization"/>
    <property type="evidence" value="ECO:0007669"/>
    <property type="project" value="TreeGrafter"/>
</dbReference>
<comment type="caution">
    <text evidence="6">The sequence shown here is derived from an EMBL/GenBank/DDBJ whole genome shotgun (WGS) entry which is preliminary data.</text>
</comment>
<dbReference type="InterPro" id="IPR005454">
    <property type="entry name" value="Profilin1/2/3_vertebrate"/>
</dbReference>
<dbReference type="GO" id="GO:0032233">
    <property type="term" value="P:positive regulation of actin filament bundle assembly"/>
    <property type="evidence" value="ECO:0007669"/>
    <property type="project" value="TreeGrafter"/>
</dbReference>
<name>A0A0P7TFE4_SCLFO</name>
<dbReference type="PANTHER" id="PTHR13936:SF17">
    <property type="entry name" value="PROFILIN"/>
    <property type="match status" value="1"/>
</dbReference>
<evidence type="ECO:0000256" key="4">
    <source>
        <dbReference type="ARBA" id="ARBA00023212"/>
    </source>
</evidence>
<protein>
    <recommendedName>
        <fullName evidence="5">Profilin</fullName>
    </recommendedName>
</protein>
<dbReference type="GO" id="GO:0003779">
    <property type="term" value="F:actin binding"/>
    <property type="evidence" value="ECO:0007669"/>
    <property type="project" value="UniProtKB-KW"/>
</dbReference>
<dbReference type="SUPFAM" id="SSF55770">
    <property type="entry name" value="Profilin (actin-binding protein)"/>
    <property type="match status" value="1"/>
</dbReference>
<keyword evidence="5" id="KW-0009">Actin-binding</keyword>
<dbReference type="GO" id="GO:0005856">
    <property type="term" value="C:cytoskeleton"/>
    <property type="evidence" value="ECO:0007669"/>
    <property type="project" value="UniProtKB-SubCell"/>
</dbReference>
<dbReference type="PANTHER" id="PTHR13936">
    <property type="entry name" value="PROFILIN"/>
    <property type="match status" value="1"/>
</dbReference>
<accession>A0A0P7TFE4</accession>
<dbReference type="EMBL" id="JARO02012032">
    <property type="protein sequence ID" value="KPP59517.1"/>
    <property type="molecule type" value="Genomic_DNA"/>
</dbReference>
<dbReference type="Gene3D" id="3.30.450.30">
    <property type="entry name" value="Dynein light chain 2a, cytoplasmic"/>
    <property type="match status" value="1"/>
</dbReference>
<dbReference type="InterPro" id="IPR048278">
    <property type="entry name" value="PFN"/>
</dbReference>